<gene>
    <name evidence="1" type="ORF">DIABBA_LOCUS10395</name>
</gene>
<proteinExistence type="predicted"/>
<protein>
    <submittedName>
        <fullName evidence="1">Uncharacterized protein</fullName>
    </submittedName>
</protein>
<dbReference type="Proteomes" id="UP001153709">
    <property type="component" value="Chromosome 7"/>
</dbReference>
<dbReference type="OrthoDB" id="6765864at2759"/>
<evidence type="ECO:0000313" key="1">
    <source>
        <dbReference type="EMBL" id="CAG9837411.1"/>
    </source>
</evidence>
<organism evidence="1 2">
    <name type="scientific">Diabrotica balteata</name>
    <name type="common">Banded cucumber beetle</name>
    <dbReference type="NCBI Taxonomy" id="107213"/>
    <lineage>
        <taxon>Eukaryota</taxon>
        <taxon>Metazoa</taxon>
        <taxon>Ecdysozoa</taxon>
        <taxon>Arthropoda</taxon>
        <taxon>Hexapoda</taxon>
        <taxon>Insecta</taxon>
        <taxon>Pterygota</taxon>
        <taxon>Neoptera</taxon>
        <taxon>Endopterygota</taxon>
        <taxon>Coleoptera</taxon>
        <taxon>Polyphaga</taxon>
        <taxon>Cucujiformia</taxon>
        <taxon>Chrysomeloidea</taxon>
        <taxon>Chrysomelidae</taxon>
        <taxon>Galerucinae</taxon>
        <taxon>Diabroticina</taxon>
        <taxon>Diabroticites</taxon>
        <taxon>Diabrotica</taxon>
    </lineage>
</organism>
<accession>A0A9N9XI87</accession>
<dbReference type="EMBL" id="OU898282">
    <property type="protein sequence ID" value="CAG9837411.1"/>
    <property type="molecule type" value="Genomic_DNA"/>
</dbReference>
<dbReference type="AlphaFoldDB" id="A0A9N9XI87"/>
<keyword evidence="2" id="KW-1185">Reference proteome</keyword>
<reference evidence="1" key="1">
    <citation type="submission" date="2022-01" db="EMBL/GenBank/DDBJ databases">
        <authorList>
            <person name="King R."/>
        </authorList>
    </citation>
    <scope>NUCLEOTIDE SEQUENCE</scope>
</reference>
<name>A0A9N9XI87_DIABA</name>
<dbReference type="PANTHER" id="PTHR19446">
    <property type="entry name" value="REVERSE TRANSCRIPTASES"/>
    <property type="match status" value="1"/>
</dbReference>
<sequence>MRGTQKLVVQMIHQLSCSKLIENDNIKVVVRLFNSIYNTGVIPADWLKSIFVTIPKKHNARKCSEYRLISLMSHTLKIFLRIRHKRIRRKCEEDLEDTNFVLEMLWEPGRHFLHLTSC</sequence>
<evidence type="ECO:0000313" key="2">
    <source>
        <dbReference type="Proteomes" id="UP001153709"/>
    </source>
</evidence>